<evidence type="ECO:0000313" key="3">
    <source>
        <dbReference type="Proteomes" id="UP000195667"/>
    </source>
</evidence>
<evidence type="ECO:0000256" key="1">
    <source>
        <dbReference type="ARBA" id="ARBA00022837"/>
    </source>
</evidence>
<dbReference type="OrthoDB" id="5918423at2"/>
<dbReference type="Gene3D" id="2.60.120.380">
    <property type="match status" value="5"/>
</dbReference>
<reference evidence="3" key="1">
    <citation type="submission" date="2017-02" db="EMBL/GenBank/DDBJ databases">
        <authorList>
            <person name="Daims H."/>
        </authorList>
    </citation>
    <scope>NUCLEOTIDE SEQUENCE [LARGE SCALE GENOMIC DNA]</scope>
</reference>
<sequence length="1176" mass="128099">MATKDDFFNNTATTGTLVIPVTGTSSVAGVTEKAGDRDWFKVTLTAGKHYVFAFDEPNRPGSLIIHNAAGQMLQADHFNEFMYGTSVSFFTPKKSGIYYVDASSGFSHTHPNNYTVFASEKKSDDYGDFINTAHQISLIPDQTISIKGQIETKYDQDWFKVSLLAGKTYYFSHNENDKLLSPHFNLYAKSGNNIYLESDWYHTNSAFYTVSHSDTYYLKVTDFWGHDTGAYQFNIGPSPDDYPDHASNLKPVVIGNVATISRHEDFSGDHDWIPVQLTAGKSYVTQGSMTIDLRNAQGQLIPHGENKGSNVTFSVPDSGLYYLDVSGYLRLTNPISIKITTYRDDYADNVDSNGYLRSPNLQGVSIRGAIEVVGDHDWIKVPLVAGSPYLFVVNPTGTQTTSEFPTLHLYDATGKLIPTHTGQAISFTAPSSGDYYLDVAGVVKENSYPLATDLATDAQYKGTYAVSAGQLNDDYGNTIATAGKLNLSSIEQMPSHLTGHIEADADHDWVAVNLLAHKTYRFTLNDIASKSDTFGLALHDAKGTLINKGTGDGGESGSTATYTPTHSGTYYLDISAAKATVTGYYTVQIQNIKDDYPDHISDITPLKPGVAVEGQDNFTGDHDWLPFQVEVGKTYHIFLDVIETYELDDDPNMNPPPSVGTFIIHDADGVVIPNGNAVFKEGAHYFQFTAPKSGLFYADIALESYEFSDRDSPTFFELTIDTHRDDYTADTSTLGKLALSANRLHTVTGSWENIGPTTATDADWFKVSLQAGQHYTFALNIHNTLGYANNLSVFDASGKTINSVTTSDNSVSFVATSTGSYYLSVNNHLKDTQYEGAVHYTLSGQQGVAMGSAGIDILTGGSNADLLYGRNGDDTFNGRAGDDILNGGAGKDIMRGGYGNDSYYVDNPSDIIKETSSITTEIDTIYSTSSYRLPANVENLVLQRTEGKDIFGIGNNLNNTLTAQSYVKQTLRGGQGNDTLISQGNLVTAFGDAGNDSFIGSGHFIGGNGKDNYNLNGKYDSTITIAKNDSVPTDFDVIQHFSLLTTYPDRSKYSHIVGDTLDLTSINITADVASTNGKNSGLLHSHHINQGLISFDNLDTYKTPLEITANQISDAIKYLQINITKLGDTVAFVANSDTYVFQNDNVNDTLVRLTGITASGLNNTYDPYDNYSIGLR</sequence>
<organism evidence="2 3">
    <name type="scientific">Crenothrix polyspora</name>
    <dbReference type="NCBI Taxonomy" id="360316"/>
    <lineage>
        <taxon>Bacteria</taxon>
        <taxon>Pseudomonadati</taxon>
        <taxon>Pseudomonadota</taxon>
        <taxon>Gammaproteobacteria</taxon>
        <taxon>Methylococcales</taxon>
        <taxon>Crenotrichaceae</taxon>
        <taxon>Crenothrix</taxon>
    </lineage>
</organism>
<dbReference type="Pfam" id="PF00353">
    <property type="entry name" value="HemolysinCabind"/>
    <property type="match status" value="1"/>
</dbReference>
<keyword evidence="1" id="KW-0106">Calcium</keyword>
<evidence type="ECO:0008006" key="4">
    <source>
        <dbReference type="Google" id="ProtNLM"/>
    </source>
</evidence>
<evidence type="ECO:0000313" key="2">
    <source>
        <dbReference type="EMBL" id="SJM90482.1"/>
    </source>
</evidence>
<gene>
    <name evidence="2" type="ORF">CRENPOLYSF1_1480005</name>
</gene>
<dbReference type="AlphaFoldDB" id="A0A1R4H2K5"/>
<dbReference type="PRINTS" id="PR00313">
    <property type="entry name" value="CABNDNGRPT"/>
</dbReference>
<dbReference type="SUPFAM" id="SSF51120">
    <property type="entry name" value="beta-Roll"/>
    <property type="match status" value="2"/>
</dbReference>
<name>A0A1R4H2K5_9GAMM</name>
<dbReference type="GO" id="GO:0005509">
    <property type="term" value="F:calcium ion binding"/>
    <property type="evidence" value="ECO:0007669"/>
    <property type="project" value="InterPro"/>
</dbReference>
<dbReference type="EMBL" id="FUKI01000055">
    <property type="protein sequence ID" value="SJM90482.1"/>
    <property type="molecule type" value="Genomic_DNA"/>
</dbReference>
<dbReference type="InterPro" id="IPR011049">
    <property type="entry name" value="Serralysin-like_metalloprot_C"/>
</dbReference>
<dbReference type="InterPro" id="IPR001343">
    <property type="entry name" value="Hemolysn_Ca-bd"/>
</dbReference>
<keyword evidence="3" id="KW-1185">Reference proteome</keyword>
<protein>
    <recommendedName>
        <fullName evidence="4">Peptidase C-terminal archaeal/bacterial domain-containing protein</fullName>
    </recommendedName>
</protein>
<dbReference type="RefSeq" id="WP_087142553.1">
    <property type="nucleotide sequence ID" value="NZ_FUKI01000055.1"/>
</dbReference>
<dbReference type="Proteomes" id="UP000195667">
    <property type="component" value="Unassembled WGS sequence"/>
</dbReference>
<proteinExistence type="predicted"/>
<accession>A0A1R4H2K5</accession>
<dbReference type="Gene3D" id="2.150.10.10">
    <property type="entry name" value="Serralysin-like metalloprotease, C-terminal"/>
    <property type="match status" value="1"/>
</dbReference>